<dbReference type="Gene3D" id="1.20.1110.10">
    <property type="entry name" value="Calcium-transporting ATPase, transmembrane domain"/>
    <property type="match status" value="3"/>
</dbReference>
<feature type="compositionally biased region" description="Low complexity" evidence="20">
    <location>
        <begin position="1171"/>
        <end position="1185"/>
    </location>
</feature>
<dbReference type="AlphaFoldDB" id="Q3UHH0"/>
<dbReference type="PRINTS" id="PR00121">
    <property type="entry name" value="NAKATPASE"/>
</dbReference>
<dbReference type="ExpressionAtlas" id="Q3UHH0">
    <property type="expression patterns" value="baseline and differential"/>
</dbReference>
<reference evidence="22" key="8">
    <citation type="journal article" date="2005" name="Science">
        <title>Antisense Transcription in the Mammalian Transcriptome.</title>
        <authorList>
            <consortium name="RIKEN Genome Exploration Research Group and Genome Science Group (Genome Network Project Core Group) and the FANTOM Consortium"/>
        </authorList>
    </citation>
    <scope>NUCLEOTIDE SEQUENCE</scope>
    <source>
        <strain evidence="22">C57BL/6J</strain>
    </source>
</reference>
<dbReference type="FunFam" id="1.20.1110.10:FF:000008">
    <property type="entry name" value="Calcium-transporting ATPase"/>
    <property type="match status" value="1"/>
</dbReference>
<reference evidence="22" key="6">
    <citation type="submission" date="2004-03" db="EMBL/GenBank/DDBJ databases">
        <authorList>
            <person name="Arakawa T."/>
            <person name="Carninci P."/>
            <person name="Fukuda S."/>
            <person name="Hashizume W."/>
            <person name="Hayashida K."/>
            <person name="Hori F."/>
            <person name="Iida J."/>
            <person name="Imamura K."/>
            <person name="Imotani K."/>
            <person name="Itoh M."/>
            <person name="Kanagawa S."/>
            <person name="Kawai J."/>
            <person name="Kojima M."/>
            <person name="Konno H."/>
            <person name="Murata M."/>
            <person name="Nakamura M."/>
            <person name="Ninomiya N."/>
            <person name="Nishiyori H."/>
            <person name="Nomura K."/>
            <person name="Ohno M."/>
            <person name="Sakazume N."/>
            <person name="Sano H."/>
            <person name="Sasaki D."/>
            <person name="Shibata K."/>
            <person name="Shiraki T."/>
            <person name="Tagami M."/>
            <person name="Tagami Y."/>
            <person name="Waki K."/>
            <person name="Watahiki A."/>
            <person name="Muramatsu M."/>
            <person name="Hayashizaki Y."/>
        </authorList>
    </citation>
    <scope>NUCLEOTIDE SEQUENCE</scope>
    <source>
        <strain evidence="22">C57BL/6J</strain>
    </source>
</reference>
<keyword evidence="5" id="KW-0597">Phosphoprotein</keyword>
<dbReference type="PRINTS" id="PR00119">
    <property type="entry name" value="CATATPASE"/>
</dbReference>
<dbReference type="InterPro" id="IPR023214">
    <property type="entry name" value="HAD_sf"/>
</dbReference>
<keyword evidence="6 19" id="KW-0109">Calcium transport</keyword>
<dbReference type="SFLD" id="SFLDG00002">
    <property type="entry name" value="C1.7:_P-type_atpase_like"/>
    <property type="match status" value="1"/>
</dbReference>
<dbReference type="InterPro" id="IPR036412">
    <property type="entry name" value="HAD-like_sf"/>
</dbReference>
<reference evidence="23 25" key="9">
    <citation type="journal article" date="2009" name="PLoS Biol.">
        <title>Lineage-specific biology revealed by a finished genome assembly of the mouse.</title>
        <authorList>
            <consortium name="Mouse Genome Sequencing Consortium"/>
            <person name="Church D.M."/>
            <person name="Goodstadt L."/>
            <person name="Hillier L.W."/>
            <person name="Zody M.C."/>
            <person name="Goldstein S."/>
            <person name="She X."/>
            <person name="Bult C.J."/>
            <person name="Agarwala R."/>
            <person name="Cherry J.L."/>
            <person name="DiCuccio M."/>
            <person name="Hlavina W."/>
            <person name="Kapustin Y."/>
            <person name="Meric P."/>
            <person name="Maglott D."/>
            <person name="Birtle Z."/>
            <person name="Marques A.C."/>
            <person name="Graves T."/>
            <person name="Zhou S."/>
            <person name="Teague B."/>
            <person name="Potamousis K."/>
            <person name="Churas C."/>
            <person name="Place M."/>
            <person name="Herschleb J."/>
            <person name="Runnheim R."/>
            <person name="Forrest D."/>
            <person name="Amos-Landgraf J."/>
            <person name="Schwartz D.C."/>
            <person name="Cheng Z."/>
            <person name="Lindblad-Toh K."/>
            <person name="Eichler E.E."/>
            <person name="Ponting C.P."/>
        </authorList>
    </citation>
    <scope>NUCLEOTIDE SEQUENCE [LARGE SCALE GENOMIC DNA]</scope>
    <source>
        <strain evidence="23 25">C57BL/6J</strain>
    </source>
</reference>
<dbReference type="Gene3D" id="3.40.1110.10">
    <property type="entry name" value="Calcium-transporting ATPase, cytoplasmic domain N"/>
    <property type="match status" value="1"/>
</dbReference>
<comment type="function">
    <text evidence="19">Catalyzes the hydrolysis of ATP coupled with the transport of calcium.</text>
</comment>
<dbReference type="SUPFAM" id="SSF81660">
    <property type="entry name" value="Metal cation-transporting ATPase, ATP-binding domain N"/>
    <property type="match status" value="1"/>
</dbReference>
<evidence type="ECO:0000256" key="18">
    <source>
        <dbReference type="ARBA" id="ARBA00047282"/>
    </source>
</evidence>
<evidence type="ECO:0000313" key="22">
    <source>
        <dbReference type="EMBL" id="BAE27887.1"/>
    </source>
</evidence>
<keyword evidence="7 19" id="KW-0812">Transmembrane</keyword>
<dbReference type="ProteomicsDB" id="338998"/>
<reference evidence="22" key="7">
    <citation type="journal article" date="2005" name="Science">
        <title>The Transcriptional Landscape of the Mammalian Genome.</title>
        <authorList>
            <consortium name="The FANTOM Consortium"/>
            <consortium name="Riken Genome Exploration Research Group and Genome Science Group (Genome Network Project Core Group)"/>
        </authorList>
    </citation>
    <scope>NUCLEOTIDE SEQUENCE</scope>
    <source>
        <strain evidence="22">C57BL/6J</strain>
    </source>
</reference>
<dbReference type="BioGRID-ORCS" id="11941">
    <property type="hits" value="2 hits in 78 CRISPR screens"/>
</dbReference>
<evidence type="ECO:0000256" key="2">
    <source>
        <dbReference type="ARBA" id="ARBA00006124"/>
    </source>
</evidence>
<dbReference type="InterPro" id="IPR006408">
    <property type="entry name" value="P-type_ATPase_IIB"/>
</dbReference>
<reference evidence="22" key="3">
    <citation type="journal article" date="2000" name="Genome Res.">
        <title>RIKEN integrated sequence analysis (RISA) system--384-format sequencing pipeline with 384 multicapillary sequencer.</title>
        <authorList>
            <person name="Shibata K."/>
            <person name="Itoh M."/>
            <person name="Aizawa K."/>
            <person name="Nagaoka S."/>
            <person name="Sasaki N."/>
            <person name="Carninci P."/>
            <person name="Konno H."/>
            <person name="Akiyama J."/>
            <person name="Nishi K."/>
            <person name="Kitsunai T."/>
            <person name="Tashiro H."/>
            <person name="Itoh M."/>
            <person name="Sumi N."/>
            <person name="Ishii Y."/>
            <person name="Nakamura S."/>
            <person name="Hazama M."/>
            <person name="Nishine T."/>
            <person name="Harada A."/>
            <person name="Yamamoto R."/>
            <person name="Matsumoto H."/>
            <person name="Sakaguchi S."/>
            <person name="Ikegami T."/>
            <person name="Kashiwagi K."/>
            <person name="Fujiwake S."/>
            <person name="Inoue K."/>
            <person name="Togawa Y."/>
            <person name="Izawa M."/>
            <person name="Ohara E."/>
            <person name="Watahiki M."/>
            <person name="Yoneda Y."/>
            <person name="Ishikawa T."/>
            <person name="Ozawa K."/>
            <person name="Tanaka T."/>
            <person name="Matsuura S."/>
            <person name="Kawai J."/>
            <person name="Okazaki Y."/>
            <person name="Muramatsu M."/>
            <person name="Inoue Y."/>
            <person name="Kira A."/>
            <person name="Hayashizaki Y."/>
        </authorList>
    </citation>
    <scope>NUCLEOTIDE SEQUENCE</scope>
    <source>
        <strain evidence="22">C57BL/6J</strain>
    </source>
</reference>
<dbReference type="SUPFAM" id="SSF81665">
    <property type="entry name" value="Calcium ATPase, transmembrane domain M"/>
    <property type="match status" value="1"/>
</dbReference>
<comment type="caution">
    <text evidence="19">Lacks conserved residue(s) required for the propagation of feature annotation.</text>
</comment>
<dbReference type="MetOSite" id="Q3UHH0"/>
<dbReference type="MGI" id="MGI:105368">
    <property type="gene designation" value="Atp2b2"/>
</dbReference>
<keyword evidence="9 19" id="KW-0547">Nucleotide-binding</keyword>
<dbReference type="FunFam" id="2.70.150.10:FF:000001">
    <property type="entry name" value="Calcium-transporting ATPase"/>
    <property type="match status" value="1"/>
</dbReference>
<reference evidence="23" key="12">
    <citation type="submission" date="2025-05" db="UniProtKB">
        <authorList>
            <consortium name="Ensembl"/>
        </authorList>
    </citation>
    <scope>IDENTIFICATION</scope>
    <source>
        <strain evidence="23">C57BL/6J</strain>
    </source>
</reference>
<dbReference type="Gene3D" id="2.70.150.10">
    <property type="entry name" value="Calcium-transporting ATPase, cytoplasmic transduction domain A"/>
    <property type="match status" value="1"/>
</dbReference>
<evidence type="ECO:0000256" key="8">
    <source>
        <dbReference type="ARBA" id="ARBA00022723"/>
    </source>
</evidence>
<reference evidence="22" key="5">
    <citation type="journal article" date="2002" name="Nature">
        <title>Analysis of the mouse transcriptome based on functional annotation of 60,770 full-length cDNAs.</title>
        <authorList>
            <consortium name="The FANTOM Consortium and the RIKEN Genome Exploration Research Group Phase I and II Team"/>
        </authorList>
    </citation>
    <scope>NUCLEOTIDE SEQUENCE</scope>
    <source>
        <strain evidence="22">C57BL/6J</strain>
    </source>
</reference>
<keyword evidence="26 27" id="KW-1267">Proteomics identification</keyword>
<reference evidence="23" key="11">
    <citation type="journal article" date="2011" name="PLoS Biol.">
        <title>Modernizing reference genome assemblies.</title>
        <authorList>
            <person name="Church D.M."/>
            <person name="Schneider V.A."/>
            <person name="Graves T."/>
            <person name="Auger K."/>
            <person name="Cunningham F."/>
            <person name="Bouk N."/>
            <person name="Chen H.C."/>
            <person name="Agarwala R."/>
            <person name="McLaren W.M."/>
            <person name="Ritchie G.R."/>
            <person name="Albracht D."/>
            <person name="Kremitzki M."/>
            <person name="Rock S."/>
            <person name="Kotkiewicz H."/>
            <person name="Kremitzki C."/>
            <person name="Wollam A."/>
            <person name="Trani L."/>
            <person name="Fulton L."/>
            <person name="Fulton R."/>
            <person name="Matthews L."/>
            <person name="Whitehead S."/>
            <person name="Chow W."/>
            <person name="Torrance J."/>
            <person name="Dunn M."/>
            <person name="Harden G."/>
            <person name="Threadgold G."/>
            <person name="Wood J."/>
            <person name="Collins J."/>
            <person name="Heath P."/>
            <person name="Griffiths G."/>
            <person name="Pelan S."/>
            <person name="Grafham D."/>
            <person name="Eichler E.E."/>
            <person name="Weinstock G."/>
            <person name="Mardis E.R."/>
            <person name="Wilson R.K."/>
            <person name="Howe K."/>
            <person name="Flicek P."/>
            <person name="Hubbard T."/>
        </authorList>
    </citation>
    <scope>NUCLEOTIDE SEQUENCE [LARGE SCALE GENOMIC DNA]</scope>
    <source>
        <strain evidence="23">C57BL/6J</strain>
    </source>
</reference>
<evidence type="ECO:0007829" key="26">
    <source>
        <dbReference type="PeptideAtlas" id="Q3UHH0"/>
    </source>
</evidence>
<dbReference type="CTD" id="491"/>
<dbReference type="GeneID" id="11941"/>
<dbReference type="NCBIfam" id="TIGR01494">
    <property type="entry name" value="ATPase_P-type"/>
    <property type="match status" value="3"/>
</dbReference>
<dbReference type="GO" id="GO:0005524">
    <property type="term" value="F:ATP binding"/>
    <property type="evidence" value="ECO:0007669"/>
    <property type="project" value="UniProtKB-KW"/>
</dbReference>
<dbReference type="Antibodypedia" id="26012">
    <property type="antibodies" value="125 antibodies from 24 providers"/>
</dbReference>
<dbReference type="Pfam" id="PF00122">
    <property type="entry name" value="E1-E2_ATPase"/>
    <property type="match status" value="1"/>
</dbReference>
<evidence type="ECO:0000256" key="14">
    <source>
        <dbReference type="ARBA" id="ARBA00022967"/>
    </source>
</evidence>
<comment type="similarity">
    <text evidence="2 19">Belongs to the cation transport ATPase (P-type) (TC 3.A.3) family. Type IIB subfamily.</text>
</comment>
<feature type="transmembrane region" description="Helical" evidence="19">
    <location>
        <begin position="398"/>
        <end position="424"/>
    </location>
</feature>
<dbReference type="SFLD" id="SFLDF00027">
    <property type="entry name" value="p-type_atpase"/>
    <property type="match status" value="1"/>
</dbReference>
<organism evidence="22">
    <name type="scientific">Mus musculus</name>
    <name type="common">Mouse</name>
    <dbReference type="NCBI Taxonomy" id="10090"/>
    <lineage>
        <taxon>Eukaryota</taxon>
        <taxon>Metazoa</taxon>
        <taxon>Chordata</taxon>
        <taxon>Craniata</taxon>
        <taxon>Vertebrata</taxon>
        <taxon>Euteleostomi</taxon>
        <taxon>Mammalia</taxon>
        <taxon>Eutheria</taxon>
        <taxon>Euarchontoglires</taxon>
        <taxon>Glires</taxon>
        <taxon>Rodentia</taxon>
        <taxon>Myomorpha</taxon>
        <taxon>Muroidea</taxon>
        <taxon>Muridae</taxon>
        <taxon>Murinae</taxon>
        <taxon>Mus</taxon>
        <taxon>Mus</taxon>
    </lineage>
</organism>
<reference evidence="22" key="2">
    <citation type="journal article" date="2000" name="Genome Res.">
        <title>Normalization and subtraction of cap-trapper-selected cDNAs to prepare full-length cDNA libraries for rapid discovery of new genes.</title>
        <authorList>
            <person name="Carninci P."/>
            <person name="Shibata Y."/>
            <person name="Hayatsu N."/>
            <person name="Sugahara Y."/>
            <person name="Shibata K."/>
            <person name="Itoh M."/>
            <person name="Konno H."/>
            <person name="Okazaki Y."/>
            <person name="Muramatsu M."/>
            <person name="Hayashizaki Y."/>
        </authorList>
    </citation>
    <scope>NUCLEOTIDE SEQUENCE</scope>
    <source>
        <strain evidence="22">C57BL/6J</strain>
    </source>
</reference>
<dbReference type="InterPro" id="IPR001757">
    <property type="entry name" value="P_typ_ATPase"/>
</dbReference>
<dbReference type="GO" id="GO:0005388">
    <property type="term" value="F:P-type calcium transporter activity"/>
    <property type="evidence" value="ECO:0007669"/>
    <property type="project" value="UniProtKB-EC"/>
</dbReference>
<dbReference type="AGR" id="MGI:105368"/>
<dbReference type="FunFam" id="1.20.1110.10:FF:000002">
    <property type="entry name" value="Calcium-transporting ATPase"/>
    <property type="match status" value="1"/>
</dbReference>
<evidence type="ECO:0000313" key="25">
    <source>
        <dbReference type="Proteomes" id="UP000000589"/>
    </source>
</evidence>
<keyword evidence="17 19" id="KW-0472">Membrane</keyword>
<dbReference type="SFLD" id="SFLDS00003">
    <property type="entry name" value="Haloacid_Dehalogenase"/>
    <property type="match status" value="1"/>
</dbReference>
<dbReference type="Pfam" id="PF00689">
    <property type="entry name" value="Cation_ATPase_C"/>
    <property type="match status" value="1"/>
</dbReference>
<dbReference type="InterPro" id="IPR023298">
    <property type="entry name" value="ATPase_P-typ_TM_dom_sf"/>
</dbReference>
<dbReference type="KEGG" id="mmu:11941"/>
<dbReference type="VEuPathDB" id="HostDB:ENSMUSG00000030302"/>
<dbReference type="GO" id="GO:0042734">
    <property type="term" value="C:presynaptic membrane"/>
    <property type="evidence" value="ECO:0007669"/>
    <property type="project" value="UniProtKB-ARBA"/>
</dbReference>
<dbReference type="CDD" id="cd02081">
    <property type="entry name" value="P-type_ATPase_Ca_PMCA-like"/>
    <property type="match status" value="1"/>
</dbReference>
<feature type="transmembrane region" description="Helical" evidence="19">
    <location>
        <begin position="1014"/>
        <end position="1035"/>
    </location>
</feature>
<evidence type="ECO:0000256" key="16">
    <source>
        <dbReference type="ARBA" id="ARBA00023065"/>
    </source>
</evidence>
<gene>
    <name evidence="23 24" type="primary">Atp2b2</name>
</gene>
<evidence type="ECO:0000313" key="24">
    <source>
        <dbReference type="MGI" id="MGI:105368"/>
    </source>
</evidence>
<dbReference type="InterPro" id="IPR044492">
    <property type="entry name" value="P_typ_ATPase_HD_dom"/>
</dbReference>
<dbReference type="EMBL" id="AK147399">
    <property type="protein sequence ID" value="BAE27887.1"/>
    <property type="molecule type" value="mRNA"/>
</dbReference>
<keyword evidence="10 19" id="KW-0106">Calcium</keyword>
<dbReference type="FunFam" id="3.40.50.1000:FF:000007">
    <property type="entry name" value="Calcium-transporting ATPase"/>
    <property type="match status" value="1"/>
</dbReference>
<dbReference type="PANTHER" id="PTHR24093">
    <property type="entry name" value="CATION TRANSPORTING ATPASE"/>
    <property type="match status" value="1"/>
</dbReference>
<reference evidence="28" key="10">
    <citation type="journal article" date="2010" name="Cell">
        <title>A tissue-specific atlas of mouse protein phosphorylation and expression.</title>
        <authorList>
            <person name="Huttlin E.L."/>
            <person name="Jedrychowski M.P."/>
            <person name="Elias J.E."/>
            <person name="Goswami T."/>
            <person name="Rad R."/>
            <person name="Beausoleil S.A."/>
            <person name="Villen J."/>
            <person name="Haas W."/>
            <person name="Sowa M.E."/>
            <person name="Gygi S.P."/>
        </authorList>
    </citation>
    <scope>IDENTIFICATION BY MASS SPECTROMETRY [LARGE SCALE ANALYSIS]</scope>
</reference>
<dbReference type="InterPro" id="IPR059000">
    <property type="entry name" value="ATPase_P-type_domA"/>
</dbReference>
<dbReference type="OrthoDB" id="116380at2759"/>
<keyword evidence="8" id="KW-0479">Metal-binding</keyword>
<feature type="domain" description="Cation-transporting P-type ATPase N-terminal" evidence="21">
    <location>
        <begin position="47"/>
        <end position="123"/>
    </location>
</feature>
<evidence type="ECO:0000256" key="6">
    <source>
        <dbReference type="ARBA" id="ARBA00022568"/>
    </source>
</evidence>
<evidence type="ECO:0000256" key="17">
    <source>
        <dbReference type="ARBA" id="ARBA00023136"/>
    </source>
</evidence>
<dbReference type="InterPro" id="IPR022141">
    <property type="entry name" value="ATP_Ca_trans_C"/>
</dbReference>
<dbReference type="NCBIfam" id="TIGR01517">
    <property type="entry name" value="ATPase-IIB_Ca"/>
    <property type="match status" value="1"/>
</dbReference>
<evidence type="ECO:0000256" key="12">
    <source>
        <dbReference type="ARBA" id="ARBA00022842"/>
    </source>
</evidence>
<evidence type="ECO:0000256" key="11">
    <source>
        <dbReference type="ARBA" id="ARBA00022840"/>
    </source>
</evidence>
<feature type="transmembrane region" description="Helical" evidence="19">
    <location>
        <begin position="982"/>
        <end position="1002"/>
    </location>
</feature>
<dbReference type="SUPFAM" id="SSF56784">
    <property type="entry name" value="HAD-like"/>
    <property type="match status" value="1"/>
</dbReference>
<evidence type="ECO:0000256" key="5">
    <source>
        <dbReference type="ARBA" id="ARBA00022553"/>
    </source>
</evidence>
<dbReference type="Pfam" id="PF12424">
    <property type="entry name" value="ATP_Ca_trans_C"/>
    <property type="match status" value="1"/>
</dbReference>
<dbReference type="GeneTree" id="ENSGT00940000161461"/>
<evidence type="ECO:0000256" key="20">
    <source>
        <dbReference type="SAM" id="MobiDB-lite"/>
    </source>
</evidence>
<feature type="region of interest" description="Disordered" evidence="20">
    <location>
        <begin position="296"/>
        <end position="328"/>
    </location>
</feature>
<dbReference type="IntAct" id="Q3UHH0">
    <property type="interactions" value="1"/>
</dbReference>
<evidence type="ECO:0000256" key="4">
    <source>
        <dbReference type="ARBA" id="ARBA00022475"/>
    </source>
</evidence>
<dbReference type="SUPFAM" id="SSF81653">
    <property type="entry name" value="Calcium ATPase, transduction domain A"/>
    <property type="match status" value="1"/>
</dbReference>
<evidence type="ECO:0007829" key="27">
    <source>
        <dbReference type="ProteomicsDB" id="Q3UHH0"/>
    </source>
</evidence>
<feature type="compositionally biased region" description="Polar residues" evidence="20">
    <location>
        <begin position="1"/>
        <end position="13"/>
    </location>
</feature>
<evidence type="ECO:0000256" key="19">
    <source>
        <dbReference type="RuleBase" id="RU361146"/>
    </source>
</evidence>
<feature type="transmembrane region" description="Helical" evidence="19">
    <location>
        <begin position="151"/>
        <end position="170"/>
    </location>
</feature>
<keyword evidence="14" id="KW-1278">Translocase</keyword>
<reference evidence="22" key="4">
    <citation type="journal article" date="2001" name="Nature">
        <title>Functional annotation of a full-length mouse cDNA collection.</title>
        <authorList>
            <consortium name="The RIKEN Genome Exploration Research Group Phase II Team and the FANTOM Consortium"/>
        </authorList>
    </citation>
    <scope>NUCLEOTIDE SEQUENCE</scope>
    <source>
        <strain evidence="22">C57BL/6J</strain>
    </source>
</reference>
<evidence type="ECO:0007829" key="28">
    <source>
        <dbReference type="PubMed" id="21183079"/>
    </source>
</evidence>
<dbReference type="Pfam" id="PF08282">
    <property type="entry name" value="Hydrolase_3"/>
    <property type="match status" value="1"/>
</dbReference>
<evidence type="ECO:0000256" key="13">
    <source>
        <dbReference type="ARBA" id="ARBA00022860"/>
    </source>
</evidence>
<dbReference type="FunFam" id="1.20.1110.10:FF:000001">
    <property type="entry name" value="Calcium-transporting ATPase"/>
    <property type="match status" value="1"/>
</dbReference>
<keyword evidence="3 19" id="KW-0813">Transport</keyword>
<dbReference type="GO" id="GO:0007423">
    <property type="term" value="P:sensory organ development"/>
    <property type="evidence" value="ECO:0007669"/>
    <property type="project" value="UniProtKB-ARBA"/>
</dbReference>
<feature type="region of interest" description="Disordered" evidence="20">
    <location>
        <begin position="1145"/>
        <end position="1194"/>
    </location>
</feature>
<sequence length="1194" mass="132106">MGDMTNSDFYSKNQRNESSHGGEFGCTMEELRSLMELRGTEAVVKIKETYGDTEAICRRLKTSPVEGLPGTAPDLEKRKQIFGQNFIPPKKPKTFLQLVWEALQDVTLIILEIAAIISLGLSFYHPPGESNEGCATAQGGAEDEGEAEAGWIEGAAILLSVICVVLVTAFNDWSKEKQFRGLQSRIEQEQKFTVVRAGQVVQIPVAEIVVGDIAQIKYGDLLPADGLFIQGNDLKIDESSLTGESDQVRKSVDKDPMLLSGTHVMEGSGRMVVTAVGVNSQTGIIFTLLGAGGEEEEKKDKKAKQQDGAAAMEMQPLKSAEGGDADDKKKANMHKKEKSVLQGKLTKLAVQIGKAGLVMSAITVIILVLYFTVDTFVVNKKPWLTECTPVYVQYFVKFFIIGVTVLVVAVPEGLPLAVTISLAYSVKKMMKDNNLVRHLDACETMGNATAICSDKTGTLTTNRMTVVQAYVGDVHYKEIPDPSSINAKTLELLVNAIAINSAYTTKILPPEKEGALPRQVGNKTECGLLGFVLDLRQDYEPVRSQMPEEKLYKVYTFNSVRKSMSTVIKMPDESFRMYSKGASEIVLKKCCKILSGAGEARVFRPRDRDEMVKKVIEPMACDGLRTICVAYRDFPSSPEPDWDNENDILNELTCICVVGIEDPVPEAIRKCQRAGITVRMVTGDNINTARAIAIKCGIIHPGEDFLCLEGKEFNRRIRNEKGEIEQERIDKIWPKLRVLARSSPTDKHTLVKGIIDSTHTEQRQVVAVTGDGTNDGPALKKADVGFAMGIAGTDVAKEASDIILTDDNFSSIVKAVMWGRNVYDSISKFLQFQLTVNVVAVIVAFTGACITQDSPLKAVQMLWVNLIMDTFASLALATEPPTETLLLRKPYGRNKPLISRTMMKNILGHAVYQLTLIFTLLFVGEKMFQIDSGRNAPLHSPPSEHYTIIFNTFVMMQLFNEINARKIHGERNVFDGIFRNPIFCTIVLGTFAIQIVIVQFGGKPFSCSPLQLDQWMWCIFIGLGELVWGQVIATIPTSRLKFLKEAGRLTQKEEIPEEELNEDVEEIDHAERELRRGQILWFRGLNRIQTQIRVVKAFRSSLYEGLEKPESRTSIHNFMAHPEFRIEDSQPHIPLIDDTDLEEDAALKQNSSPPSSLNKNNSAIDSGINLTTDTSKSATSSSPGSPIHSLETSL</sequence>
<dbReference type="Ensembl" id="ENSMUST00000205052.3">
    <property type="protein sequence ID" value="ENSMUSP00000145174.2"/>
    <property type="gene ID" value="ENSMUSG00000030302.18"/>
</dbReference>
<evidence type="ECO:0000313" key="23">
    <source>
        <dbReference type="Ensembl" id="ENSMUSP00000145174.2"/>
    </source>
</evidence>
<dbReference type="DNASU" id="11941"/>
<feature type="transmembrane region" description="Helical" evidence="19">
    <location>
        <begin position="357"/>
        <end position="378"/>
    </location>
</feature>
<comment type="catalytic activity">
    <reaction evidence="18">
        <text>Ca(2+)(in) + ATP + H2O = Ca(2+)(out) + ADP + phosphate + H(+)</text>
        <dbReference type="Rhea" id="RHEA:18105"/>
        <dbReference type="ChEBI" id="CHEBI:15377"/>
        <dbReference type="ChEBI" id="CHEBI:15378"/>
        <dbReference type="ChEBI" id="CHEBI:29108"/>
        <dbReference type="ChEBI" id="CHEBI:30616"/>
        <dbReference type="ChEBI" id="CHEBI:43474"/>
        <dbReference type="ChEBI" id="CHEBI:456216"/>
        <dbReference type="EC" id="7.2.2.10"/>
    </reaction>
    <physiologicalReaction direction="left-to-right" evidence="18">
        <dbReference type="Rhea" id="RHEA:18106"/>
    </physiologicalReaction>
</comment>
<dbReference type="RefSeq" id="NP_001396462.1">
    <property type="nucleotide sequence ID" value="NM_001409533.1"/>
</dbReference>
<dbReference type="InterPro" id="IPR004014">
    <property type="entry name" value="ATPase_P-typ_cation-transptr_N"/>
</dbReference>
<name>Q3UHH0_MOUSE</name>
<comment type="subcellular location">
    <subcellularLocation>
        <location evidence="1">Cell membrane</location>
        <topology evidence="1">Multi-pass membrane protein</topology>
    </subcellularLocation>
    <subcellularLocation>
        <location evidence="19">Membrane</location>
        <topology evidence="19">Multi-pass membrane protein</topology>
    </subcellularLocation>
</comment>
<dbReference type="InterPro" id="IPR023299">
    <property type="entry name" value="ATPase_P-typ_cyto_dom_N"/>
</dbReference>
<feature type="compositionally biased region" description="Low complexity" evidence="20">
    <location>
        <begin position="1147"/>
        <end position="1162"/>
    </location>
</feature>
<dbReference type="GO" id="GO:0005516">
    <property type="term" value="F:calmodulin binding"/>
    <property type="evidence" value="ECO:0007669"/>
    <property type="project" value="UniProtKB-KW"/>
</dbReference>
<evidence type="ECO:0000256" key="15">
    <source>
        <dbReference type="ARBA" id="ARBA00022989"/>
    </source>
</evidence>
<dbReference type="InterPro" id="IPR018303">
    <property type="entry name" value="ATPase_P-typ_P_site"/>
</dbReference>
<dbReference type="EC" id="7.2.2.10" evidence="19"/>
<dbReference type="GO" id="GO:0016887">
    <property type="term" value="F:ATP hydrolysis activity"/>
    <property type="evidence" value="ECO:0007669"/>
    <property type="project" value="InterPro"/>
</dbReference>
<keyword evidence="13" id="KW-0112">Calmodulin-binding</keyword>
<protein>
    <recommendedName>
        <fullName evidence="19">Calcium-transporting ATPase</fullName>
        <ecNumber evidence="19">7.2.2.10</ecNumber>
    </recommendedName>
</protein>
<reference evidence="22" key="1">
    <citation type="journal article" date="1999" name="Methods Enzymol.">
        <title>High-efficiency full-length cDNA cloning.</title>
        <authorList>
            <person name="Carninci P."/>
            <person name="Hayashizaki Y."/>
        </authorList>
    </citation>
    <scope>NUCLEOTIDE SEQUENCE</scope>
    <source>
        <strain evidence="22">C57BL/6J</strain>
    </source>
</reference>
<dbReference type="Pfam" id="PF13246">
    <property type="entry name" value="Cation_ATPase"/>
    <property type="match status" value="1"/>
</dbReference>
<dbReference type="GO" id="GO:0098978">
    <property type="term" value="C:glutamatergic synapse"/>
    <property type="evidence" value="ECO:0007669"/>
    <property type="project" value="UniProtKB-ARBA"/>
</dbReference>
<accession>Q3UHH0</accession>
<dbReference type="GO" id="GO:0046872">
    <property type="term" value="F:metal ion binding"/>
    <property type="evidence" value="ECO:0007669"/>
    <property type="project" value="UniProtKB-KW"/>
</dbReference>
<keyword evidence="4" id="KW-1003">Cell membrane</keyword>
<evidence type="ECO:0000256" key="3">
    <source>
        <dbReference type="ARBA" id="ARBA00022448"/>
    </source>
</evidence>
<evidence type="ECO:0000256" key="9">
    <source>
        <dbReference type="ARBA" id="ARBA00022741"/>
    </source>
</evidence>
<evidence type="ECO:0000256" key="10">
    <source>
        <dbReference type="ARBA" id="ARBA00022837"/>
    </source>
</evidence>
<evidence type="ECO:0000259" key="21">
    <source>
        <dbReference type="SMART" id="SM00831"/>
    </source>
</evidence>
<dbReference type="InterPro" id="IPR006068">
    <property type="entry name" value="ATPase_P-typ_cation-transptr_C"/>
</dbReference>
<dbReference type="Proteomes" id="UP000000589">
    <property type="component" value="Chromosome 6"/>
</dbReference>
<dbReference type="SMR" id="Q3UHH0"/>
<feature type="region of interest" description="Disordered" evidence="20">
    <location>
        <begin position="1"/>
        <end position="24"/>
    </location>
</feature>
<dbReference type="Gene3D" id="3.40.50.1000">
    <property type="entry name" value="HAD superfamily/HAD-like"/>
    <property type="match status" value="1"/>
</dbReference>
<dbReference type="FunFam" id="3.40.1110.10:FF:000032">
    <property type="entry name" value="Calcium-transporting ATPase"/>
    <property type="match status" value="1"/>
</dbReference>
<keyword evidence="12" id="KW-0460">Magnesium</keyword>
<keyword evidence="15 19" id="KW-1133">Transmembrane helix</keyword>
<dbReference type="Pfam" id="PF00690">
    <property type="entry name" value="Cation_ATPase_N"/>
    <property type="match status" value="1"/>
</dbReference>
<dbReference type="UCSC" id="uc012eqi.1">
    <property type="organism name" value="mouse"/>
</dbReference>
<dbReference type="GO" id="GO:0006874">
    <property type="term" value="P:intracellular calcium ion homeostasis"/>
    <property type="evidence" value="ECO:0007669"/>
    <property type="project" value="UniProtKB-ARBA"/>
</dbReference>
<keyword evidence="25" id="KW-1185">Reference proteome</keyword>
<dbReference type="InterPro" id="IPR008250">
    <property type="entry name" value="ATPase_P-typ_transduc_dom_A_sf"/>
</dbReference>
<keyword evidence="16 19" id="KW-0406">Ion transport</keyword>
<evidence type="ECO:0000256" key="1">
    <source>
        <dbReference type="ARBA" id="ARBA00004651"/>
    </source>
</evidence>
<evidence type="ECO:0000256" key="7">
    <source>
        <dbReference type="ARBA" id="ARBA00022692"/>
    </source>
</evidence>
<proteinExistence type="evidence at protein level"/>
<dbReference type="SMART" id="SM00831">
    <property type="entry name" value="Cation_ATPase_N"/>
    <property type="match status" value="1"/>
</dbReference>
<dbReference type="PANTHER" id="PTHR24093:SF377">
    <property type="entry name" value="PLASMA MEMBRANE CALCIUM-TRANSPORTING ATPASE 2"/>
    <property type="match status" value="1"/>
</dbReference>
<dbReference type="RefSeq" id="NP_001031761.1">
    <property type="nucleotide sequence ID" value="NM_001036684.3"/>
</dbReference>
<dbReference type="PROSITE" id="PS00154">
    <property type="entry name" value="ATPASE_E1_E2"/>
    <property type="match status" value="1"/>
</dbReference>
<feature type="compositionally biased region" description="Basic and acidic residues" evidence="20">
    <location>
        <begin position="296"/>
        <end position="305"/>
    </location>
</feature>
<feature type="transmembrane region" description="Helical" evidence="19">
    <location>
        <begin position="98"/>
        <end position="121"/>
    </location>
</feature>
<keyword evidence="11 19" id="KW-0067">ATP-binding</keyword>
<dbReference type="Bgee" id="ENSMUSG00000030302">
    <property type="expression patterns" value="Expressed in olfactory tubercle and 133 other cell types or tissues"/>
</dbReference>
<feature type="transmembrane region" description="Helical" evidence="19">
    <location>
        <begin position="906"/>
        <end position="924"/>
    </location>
</feature>